<dbReference type="EMBL" id="JAGSPD010000001">
    <property type="protein sequence ID" value="MBV7267596.1"/>
    <property type="molecule type" value="Genomic_DNA"/>
</dbReference>
<dbReference type="PROSITE" id="PS51257">
    <property type="entry name" value="PROKAR_LIPOPROTEIN"/>
    <property type="match status" value="1"/>
</dbReference>
<protein>
    <recommendedName>
        <fullName evidence="3">Lipoprotein</fullName>
    </recommendedName>
</protein>
<comment type="caution">
    <text evidence="1">The sequence shown here is derived from an EMBL/GenBank/DDBJ whole genome shotgun (WGS) entry which is preliminary data.</text>
</comment>
<sequence>MKTKGIILILAFIFFSSCIVKSLQPFYTKDSLSFNEKLVGNWIDHEKGEWTVESIKTKFEDDKKQGIEISKEELAFLETYEEGYYIKYLSKEKEAGFIAMPFKIKQHYFLDFIPIEIEDEEINSLAAQHLLKTHSVAKLNINSNKDITFSWLSEERIKDLFDGQKIRLKHEKIGFQEDLLLTASSEELYAFLTQYTEADLFKKYDEKNRKWKSSDKLHLTKTNAKP</sequence>
<proteinExistence type="predicted"/>
<name>A0A9X1JLW0_9FLAO</name>
<evidence type="ECO:0000313" key="2">
    <source>
        <dbReference type="Proteomes" id="UP001138894"/>
    </source>
</evidence>
<gene>
    <name evidence="1" type="ORF">KCG49_00150</name>
</gene>
<organism evidence="1 2">
    <name type="scientific">Winogradskyella luteola</name>
    <dbReference type="NCBI Taxonomy" id="2828330"/>
    <lineage>
        <taxon>Bacteria</taxon>
        <taxon>Pseudomonadati</taxon>
        <taxon>Bacteroidota</taxon>
        <taxon>Flavobacteriia</taxon>
        <taxon>Flavobacteriales</taxon>
        <taxon>Flavobacteriaceae</taxon>
        <taxon>Winogradskyella</taxon>
    </lineage>
</organism>
<evidence type="ECO:0000313" key="1">
    <source>
        <dbReference type="EMBL" id="MBV7267596.1"/>
    </source>
</evidence>
<keyword evidence="2" id="KW-1185">Reference proteome</keyword>
<reference evidence="1" key="1">
    <citation type="submission" date="2021-04" db="EMBL/GenBank/DDBJ databases">
        <authorList>
            <person name="Pira H."/>
            <person name="Risdian C."/>
            <person name="Wink J."/>
        </authorList>
    </citation>
    <scope>NUCLEOTIDE SEQUENCE</scope>
    <source>
        <strain evidence="1">WHY3</strain>
    </source>
</reference>
<evidence type="ECO:0008006" key="3">
    <source>
        <dbReference type="Google" id="ProtNLM"/>
    </source>
</evidence>
<dbReference type="Proteomes" id="UP001138894">
    <property type="component" value="Unassembled WGS sequence"/>
</dbReference>
<dbReference type="RefSeq" id="WP_218544156.1">
    <property type="nucleotide sequence ID" value="NZ_JAGSPD010000001.1"/>
</dbReference>
<dbReference type="AlphaFoldDB" id="A0A9X1JLW0"/>
<accession>A0A9X1JLW0</accession>